<feature type="compositionally biased region" description="Low complexity" evidence="1">
    <location>
        <begin position="53"/>
        <end position="70"/>
    </location>
</feature>
<evidence type="ECO:0000313" key="3">
    <source>
        <dbReference type="Proteomes" id="UP000503011"/>
    </source>
</evidence>
<dbReference type="EMBL" id="AP022871">
    <property type="protein sequence ID" value="BCB88696.1"/>
    <property type="molecule type" value="Genomic_DNA"/>
</dbReference>
<dbReference type="AlphaFoldDB" id="A0A6F8YRL1"/>
<accession>A0A6F8YRL1</accession>
<organism evidence="2 3">
    <name type="scientific">Phytohabitans suffuscus</name>
    <dbReference type="NCBI Taxonomy" id="624315"/>
    <lineage>
        <taxon>Bacteria</taxon>
        <taxon>Bacillati</taxon>
        <taxon>Actinomycetota</taxon>
        <taxon>Actinomycetes</taxon>
        <taxon>Micromonosporales</taxon>
        <taxon>Micromonosporaceae</taxon>
    </lineage>
</organism>
<reference evidence="2 3" key="1">
    <citation type="submission" date="2020-03" db="EMBL/GenBank/DDBJ databases">
        <title>Whole genome shotgun sequence of Phytohabitans suffuscus NBRC 105367.</title>
        <authorList>
            <person name="Komaki H."/>
            <person name="Tamura T."/>
        </authorList>
    </citation>
    <scope>NUCLEOTIDE SEQUENCE [LARGE SCALE GENOMIC DNA]</scope>
    <source>
        <strain evidence="2 3">NBRC 105367</strain>
    </source>
</reference>
<keyword evidence="3" id="KW-1185">Reference proteome</keyword>
<reference evidence="2 3" key="2">
    <citation type="submission" date="2020-03" db="EMBL/GenBank/DDBJ databases">
        <authorList>
            <person name="Ichikawa N."/>
            <person name="Kimura A."/>
            <person name="Kitahashi Y."/>
            <person name="Uohara A."/>
        </authorList>
    </citation>
    <scope>NUCLEOTIDE SEQUENCE [LARGE SCALE GENOMIC DNA]</scope>
    <source>
        <strain evidence="2 3">NBRC 105367</strain>
    </source>
</reference>
<feature type="region of interest" description="Disordered" evidence="1">
    <location>
        <begin position="1"/>
        <end position="110"/>
    </location>
</feature>
<feature type="compositionally biased region" description="Basic residues" evidence="1">
    <location>
        <begin position="39"/>
        <end position="48"/>
    </location>
</feature>
<name>A0A6F8YRL1_9ACTN</name>
<gene>
    <name evidence="2" type="ORF">Psuf_060090</name>
</gene>
<proteinExistence type="predicted"/>
<sequence length="151" mass="16399">MAAVAAAGTRPYWALPDPYPPGSDPDGYVPIDRALDTRGRHRRRRHQRTHCEPSSAANPTTSTSTPTSATCTRHDRPQRRGHGQPATHRTRALERTDDESTGGWFSYPLRGTPPLTASLARAVGGSVVSIRVEGDIDPVLAARIETLLDLL</sequence>
<evidence type="ECO:0000256" key="1">
    <source>
        <dbReference type="SAM" id="MobiDB-lite"/>
    </source>
</evidence>
<evidence type="ECO:0000313" key="2">
    <source>
        <dbReference type="EMBL" id="BCB88696.1"/>
    </source>
</evidence>
<protein>
    <submittedName>
        <fullName evidence="2">Uncharacterized protein</fullName>
    </submittedName>
</protein>
<dbReference type="KEGG" id="psuu:Psuf_060090"/>
<dbReference type="Proteomes" id="UP000503011">
    <property type="component" value="Chromosome"/>
</dbReference>